<accession>A0A1G6GJE4</accession>
<evidence type="ECO:0000256" key="4">
    <source>
        <dbReference type="ARBA" id="ARBA00022989"/>
    </source>
</evidence>
<dbReference type="PANTHER" id="PTHR11048">
    <property type="entry name" value="PRENYLTRANSFERASES"/>
    <property type="match status" value="1"/>
</dbReference>
<dbReference type="CDD" id="cd13963">
    <property type="entry name" value="PT_UbiA_2"/>
    <property type="match status" value="1"/>
</dbReference>
<dbReference type="Proteomes" id="UP000198908">
    <property type="component" value="Unassembled WGS sequence"/>
</dbReference>
<dbReference type="SUPFAM" id="SSF56784">
    <property type="entry name" value="HAD-like"/>
    <property type="match status" value="1"/>
</dbReference>
<feature type="transmembrane region" description="Helical" evidence="6">
    <location>
        <begin position="422"/>
        <end position="440"/>
    </location>
</feature>
<dbReference type="Gene3D" id="1.10.357.140">
    <property type="entry name" value="UbiA prenyltransferase"/>
    <property type="match status" value="1"/>
</dbReference>
<dbReference type="AlphaFoldDB" id="A0A1G6GJE4"/>
<dbReference type="InterPro" id="IPR039653">
    <property type="entry name" value="Prenyltransferase"/>
</dbReference>
<dbReference type="RefSeq" id="WP_425434047.1">
    <property type="nucleotide sequence ID" value="NZ_FMYQ01000001.1"/>
</dbReference>
<dbReference type="InterPro" id="IPR044878">
    <property type="entry name" value="UbiA_sf"/>
</dbReference>
<evidence type="ECO:0000256" key="2">
    <source>
        <dbReference type="ARBA" id="ARBA00022475"/>
    </source>
</evidence>
<feature type="transmembrane region" description="Helical" evidence="6">
    <location>
        <begin position="289"/>
        <end position="310"/>
    </location>
</feature>
<organism evidence="7 8">
    <name type="scientific">Paraburkholderia lycopersici</name>
    <dbReference type="NCBI Taxonomy" id="416944"/>
    <lineage>
        <taxon>Bacteria</taxon>
        <taxon>Pseudomonadati</taxon>
        <taxon>Pseudomonadota</taxon>
        <taxon>Betaproteobacteria</taxon>
        <taxon>Burkholderiales</taxon>
        <taxon>Burkholderiaceae</taxon>
        <taxon>Paraburkholderia</taxon>
    </lineage>
</organism>
<dbReference type="EMBL" id="FMYQ01000001">
    <property type="protein sequence ID" value="SDB82142.1"/>
    <property type="molecule type" value="Genomic_DNA"/>
</dbReference>
<name>A0A1G6GJE4_9BURK</name>
<dbReference type="STRING" id="416944.SAMN05421548_1019"/>
<dbReference type="GO" id="GO:0016765">
    <property type="term" value="F:transferase activity, transferring alkyl or aryl (other than methyl) groups"/>
    <property type="evidence" value="ECO:0007669"/>
    <property type="project" value="InterPro"/>
</dbReference>
<keyword evidence="8" id="KW-1185">Reference proteome</keyword>
<comment type="subcellular location">
    <subcellularLocation>
        <location evidence="1">Membrane</location>
        <topology evidence="1">Multi-pass membrane protein</topology>
    </subcellularLocation>
</comment>
<evidence type="ECO:0000313" key="7">
    <source>
        <dbReference type="EMBL" id="SDB82142.1"/>
    </source>
</evidence>
<evidence type="ECO:0000256" key="1">
    <source>
        <dbReference type="ARBA" id="ARBA00004141"/>
    </source>
</evidence>
<keyword evidence="5 6" id="KW-0472">Membrane</keyword>
<dbReference type="Gene3D" id="3.40.50.1000">
    <property type="entry name" value="HAD superfamily/HAD-like"/>
    <property type="match status" value="1"/>
</dbReference>
<dbReference type="Pfam" id="PF01040">
    <property type="entry name" value="UbiA"/>
    <property type="match status" value="1"/>
</dbReference>
<reference evidence="8" key="1">
    <citation type="submission" date="2016-09" db="EMBL/GenBank/DDBJ databases">
        <authorList>
            <person name="Varghese N."/>
            <person name="Submissions S."/>
        </authorList>
    </citation>
    <scope>NUCLEOTIDE SEQUENCE [LARGE SCALE GENOMIC DNA]</scope>
    <source>
        <strain evidence="8">TNe-862</strain>
    </source>
</reference>
<sequence length="476" mass="52551">MATAAIQSVPLCVDLDGTLTRTDLLFEAFFVLVKQNPLSFFLCFVWALRGRAYLKEQIAQRVNIDVGVLPYNTELLAWLRDERSSGRELYLCTATNQRLASQIAAHFGLFTGVVASTVGNNLLGKNKARALVEQFGAHGFDYCGDARADLPVWREARQAIVVGDRHIAAAARKANAATIFFEHKRRLVPLVLKEMRVHQWVKNVLIFVPLLTAHRFTDLSAVAAACIAFLSFSLAASSVYLLNDMLDLDADRRHARKRSRPFASGGLSLKFGIVLTIALLAGGGGLAALLPWKFGVVLTAYFATTVAYSFALKRMTLVDVFTLACLYTVRVIAGGAATDIPLSYWLILFSVPIFLSLAMVKRYVELDMILREGKTEAAGRGYITQDISILRSFGTASAYLAVLVLALYLNTPEMKTLYLHPQALWATFALTLYWVSRIWMCAFRGTMHDDPIVFAFKDRASLAVLGLCGLSMLLAI</sequence>
<dbReference type="InterPro" id="IPR023214">
    <property type="entry name" value="HAD_sf"/>
</dbReference>
<dbReference type="InterPro" id="IPR036412">
    <property type="entry name" value="HAD-like_sf"/>
</dbReference>
<keyword evidence="2" id="KW-1003">Cell membrane</keyword>
<feature type="transmembrane region" description="Helical" evidence="6">
    <location>
        <begin position="262"/>
        <end position="283"/>
    </location>
</feature>
<dbReference type="Pfam" id="PF12710">
    <property type="entry name" value="HAD"/>
    <property type="match status" value="1"/>
</dbReference>
<dbReference type="PANTHER" id="PTHR11048:SF5">
    <property type="entry name" value="DECAPRENYL-PHOSPHATE PHOSPHORIBOSYLTRANSFERASE"/>
    <property type="match status" value="1"/>
</dbReference>
<evidence type="ECO:0000256" key="5">
    <source>
        <dbReference type="ARBA" id="ARBA00023136"/>
    </source>
</evidence>
<feature type="transmembrane region" description="Helical" evidence="6">
    <location>
        <begin position="389"/>
        <end position="410"/>
    </location>
</feature>
<gene>
    <name evidence="7" type="ORF">SAMN05421548_1019</name>
</gene>
<dbReference type="GO" id="GO:0005886">
    <property type="term" value="C:plasma membrane"/>
    <property type="evidence" value="ECO:0007669"/>
    <property type="project" value="TreeGrafter"/>
</dbReference>
<proteinExistence type="predicted"/>
<evidence type="ECO:0000256" key="3">
    <source>
        <dbReference type="ARBA" id="ARBA00022692"/>
    </source>
</evidence>
<evidence type="ECO:0000256" key="6">
    <source>
        <dbReference type="SAM" id="Phobius"/>
    </source>
</evidence>
<dbReference type="GO" id="GO:0009247">
    <property type="term" value="P:glycolipid biosynthetic process"/>
    <property type="evidence" value="ECO:0007669"/>
    <property type="project" value="TreeGrafter"/>
</dbReference>
<feature type="transmembrane region" description="Helical" evidence="6">
    <location>
        <begin position="317"/>
        <end position="336"/>
    </location>
</feature>
<protein>
    <submittedName>
        <fullName evidence="7">4-hydroxybenzoate polyprenyltransferase</fullName>
    </submittedName>
</protein>
<keyword evidence="4 6" id="KW-1133">Transmembrane helix</keyword>
<feature type="transmembrane region" description="Helical" evidence="6">
    <location>
        <begin position="342"/>
        <end position="360"/>
    </location>
</feature>
<evidence type="ECO:0000313" key="8">
    <source>
        <dbReference type="Proteomes" id="UP000198908"/>
    </source>
</evidence>
<dbReference type="NCBIfam" id="NF006088">
    <property type="entry name" value="PRK08238.1"/>
    <property type="match status" value="1"/>
</dbReference>
<keyword evidence="3 6" id="KW-0812">Transmembrane</keyword>
<dbReference type="InterPro" id="IPR000537">
    <property type="entry name" value="UbiA_prenyltransferase"/>
</dbReference>
<feature type="transmembrane region" description="Helical" evidence="6">
    <location>
        <begin position="222"/>
        <end position="242"/>
    </location>
</feature>
<keyword evidence="7" id="KW-0808">Transferase</keyword>